<feature type="chain" id="PRO_5002430284" description="Secreted protein" evidence="1">
    <location>
        <begin position="20"/>
        <end position="133"/>
    </location>
</feature>
<dbReference type="InterPro" id="IPR058512">
    <property type="entry name" value="DUF8199"/>
</dbReference>
<dbReference type="Proteomes" id="UP000033121">
    <property type="component" value="Unassembled WGS sequence"/>
</dbReference>
<evidence type="ECO:0000313" key="3">
    <source>
        <dbReference type="Proteomes" id="UP000033121"/>
    </source>
</evidence>
<dbReference type="OrthoDB" id="676308at2"/>
<keyword evidence="3" id="KW-1185">Reference proteome</keyword>
<sequence length="133" mass="14529">MKKFIVAIITLLYAWSSTGATVHLHYCMGKLVDWGLSHHDQRAATCSKCGMDKGKAIGDGCCKDEHKQVKVENDHKAASGFDIQQATVALLPETHFILPETSLASIAEQNPVSNAPPRCSAVAVYLRNCTFRI</sequence>
<feature type="signal peptide" evidence="1">
    <location>
        <begin position="1"/>
        <end position="19"/>
    </location>
</feature>
<dbReference type="Pfam" id="PF26622">
    <property type="entry name" value="DUF8199"/>
    <property type="match status" value="1"/>
</dbReference>
<accession>A0A0E9N6P3</accession>
<dbReference type="STRING" id="1220578.FPE01S_05_01630"/>
<evidence type="ECO:0000313" key="2">
    <source>
        <dbReference type="EMBL" id="GAO45468.1"/>
    </source>
</evidence>
<proteinExistence type="predicted"/>
<dbReference type="AlphaFoldDB" id="A0A0E9N6P3"/>
<organism evidence="2 3">
    <name type="scientific">Flavihumibacter petaseus NBRC 106054</name>
    <dbReference type="NCBI Taxonomy" id="1220578"/>
    <lineage>
        <taxon>Bacteria</taxon>
        <taxon>Pseudomonadati</taxon>
        <taxon>Bacteroidota</taxon>
        <taxon>Chitinophagia</taxon>
        <taxon>Chitinophagales</taxon>
        <taxon>Chitinophagaceae</taxon>
        <taxon>Flavihumibacter</taxon>
    </lineage>
</organism>
<name>A0A0E9N6P3_9BACT</name>
<dbReference type="RefSeq" id="WP_046371471.1">
    <property type="nucleotide sequence ID" value="NZ_BBWV01000005.1"/>
</dbReference>
<dbReference type="NCBIfam" id="NF047658">
    <property type="entry name" value="HYC_CC_PP"/>
    <property type="match status" value="1"/>
</dbReference>
<protein>
    <recommendedName>
        <fullName evidence="4">Secreted protein</fullName>
    </recommendedName>
</protein>
<reference evidence="2 3" key="1">
    <citation type="submission" date="2015-04" db="EMBL/GenBank/DDBJ databases">
        <title>Whole genome shotgun sequence of Flavihumibacter petaseus NBRC 106054.</title>
        <authorList>
            <person name="Miyazawa S."/>
            <person name="Hosoyama A."/>
            <person name="Hashimoto M."/>
            <person name="Noguchi M."/>
            <person name="Tsuchikane K."/>
            <person name="Ohji S."/>
            <person name="Yamazoe A."/>
            <person name="Ichikawa N."/>
            <person name="Kimura A."/>
            <person name="Fujita N."/>
        </authorList>
    </citation>
    <scope>NUCLEOTIDE SEQUENCE [LARGE SCALE GENOMIC DNA]</scope>
    <source>
        <strain evidence="2 3">NBRC 106054</strain>
    </source>
</reference>
<gene>
    <name evidence="2" type="ORF">FPE01S_05_01630</name>
</gene>
<dbReference type="InterPro" id="IPR058060">
    <property type="entry name" value="HYC_CC_PP"/>
</dbReference>
<comment type="caution">
    <text evidence="2">The sequence shown here is derived from an EMBL/GenBank/DDBJ whole genome shotgun (WGS) entry which is preliminary data.</text>
</comment>
<keyword evidence="1" id="KW-0732">Signal</keyword>
<dbReference type="EMBL" id="BBWV01000005">
    <property type="protein sequence ID" value="GAO45468.1"/>
    <property type="molecule type" value="Genomic_DNA"/>
</dbReference>
<evidence type="ECO:0008006" key="4">
    <source>
        <dbReference type="Google" id="ProtNLM"/>
    </source>
</evidence>
<evidence type="ECO:0000256" key="1">
    <source>
        <dbReference type="SAM" id="SignalP"/>
    </source>
</evidence>